<dbReference type="AlphaFoldDB" id="A0A023DGT2"/>
<evidence type="ECO:0000313" key="2">
    <source>
        <dbReference type="Proteomes" id="UP000023561"/>
    </source>
</evidence>
<dbReference type="Proteomes" id="UP000023561">
    <property type="component" value="Unassembled WGS sequence"/>
</dbReference>
<evidence type="ECO:0000313" key="1">
    <source>
        <dbReference type="EMBL" id="GAJ40226.1"/>
    </source>
</evidence>
<proteinExistence type="predicted"/>
<name>A0A023DGT2_9BACL</name>
<keyword evidence="2" id="KW-1185">Reference proteome</keyword>
<dbReference type="EMBL" id="BAWO01000034">
    <property type="protein sequence ID" value="GAJ40226.1"/>
    <property type="molecule type" value="Genomic_DNA"/>
</dbReference>
<protein>
    <submittedName>
        <fullName evidence="1">Uncharacterized protein</fullName>
    </submittedName>
</protein>
<gene>
    <name evidence="1" type="ORF">GCA01S_034_00020</name>
</gene>
<organism evidence="1 2">
    <name type="scientific">Parageobacillus caldoxylosilyticus NBRC 107762</name>
    <dbReference type="NCBI Taxonomy" id="1220594"/>
    <lineage>
        <taxon>Bacteria</taxon>
        <taxon>Bacillati</taxon>
        <taxon>Bacillota</taxon>
        <taxon>Bacilli</taxon>
        <taxon>Bacillales</taxon>
        <taxon>Anoxybacillaceae</taxon>
        <taxon>Saccharococcus</taxon>
    </lineage>
</organism>
<reference evidence="1 2" key="1">
    <citation type="submission" date="2014-04" db="EMBL/GenBank/DDBJ databases">
        <title>Whole genome shotgun sequence of Geobacillus caldoxylosilyticus NBRC 107762.</title>
        <authorList>
            <person name="Hosoyama A."/>
            <person name="Hosoyama Y."/>
            <person name="Katano-Makiyama Y."/>
            <person name="Tsuchikane K."/>
            <person name="Ohji S."/>
            <person name="Ichikawa N."/>
            <person name="Yamazoe A."/>
            <person name="Fujita N."/>
        </authorList>
    </citation>
    <scope>NUCLEOTIDE SEQUENCE [LARGE SCALE GENOMIC DNA]</scope>
    <source>
        <strain evidence="1 2">NBRC 107762</strain>
    </source>
</reference>
<dbReference type="OrthoDB" id="9982523at2"/>
<accession>A0A023DGT2</accession>
<comment type="caution">
    <text evidence="1">The sequence shown here is derived from an EMBL/GenBank/DDBJ whole genome shotgun (WGS) entry which is preliminary data.</text>
</comment>
<dbReference type="RefSeq" id="WP_042409816.1">
    <property type="nucleotide sequence ID" value="NZ_BAWO01000034.1"/>
</dbReference>
<sequence>MGVKIKKLNELLPIAIALGLAFSSTGITEAKTIQADNTKQHAVTYTKKDYDLIKQRQIEMGVSPEKAEELIAKLKNGEVLDADVLSPEEAVKTVKAVDGALIRPDRASISP</sequence>